<keyword evidence="2" id="KW-1185">Reference proteome</keyword>
<proteinExistence type="predicted"/>
<protein>
    <submittedName>
        <fullName evidence="1">Uncharacterized protein</fullName>
    </submittedName>
</protein>
<dbReference type="OrthoDB" id="8361541at2759"/>
<comment type="caution">
    <text evidence="1">The sequence shown here is derived from an EMBL/GenBank/DDBJ whole genome shotgun (WGS) entry which is preliminary data.</text>
</comment>
<dbReference type="Proteomes" id="UP000499080">
    <property type="component" value="Unassembled WGS sequence"/>
</dbReference>
<gene>
    <name evidence="1" type="ORF">AVEN_167116_1</name>
</gene>
<evidence type="ECO:0000313" key="1">
    <source>
        <dbReference type="EMBL" id="GBN15656.1"/>
    </source>
</evidence>
<reference evidence="1 2" key="1">
    <citation type="journal article" date="2019" name="Sci. Rep.">
        <title>Orb-weaving spider Araneus ventricosus genome elucidates the spidroin gene catalogue.</title>
        <authorList>
            <person name="Kono N."/>
            <person name="Nakamura H."/>
            <person name="Ohtoshi R."/>
            <person name="Moran D.A.P."/>
            <person name="Shinohara A."/>
            <person name="Yoshida Y."/>
            <person name="Fujiwara M."/>
            <person name="Mori M."/>
            <person name="Tomita M."/>
            <person name="Arakawa K."/>
        </authorList>
    </citation>
    <scope>NUCLEOTIDE SEQUENCE [LARGE SCALE GENOMIC DNA]</scope>
</reference>
<sequence length="206" mass="22711">MGKLWFSQMYACPFECLALYFANANFKENCYLLNLDGTSFGIIGMCEIKTLSRFQTLSRRLDLGVQFVTVRSLGTSRLRINSTGTPTFNLSLSEGTPDNSKKLKNSTGYDVTCYCPLAYLQVTGTIDLAQSSKANNQQITSNNSSALSDLATQTVSKSLIMTETALSTAQKTPPADETPKSFQLINTLLLSTVIQVRFFYSLPDRS</sequence>
<dbReference type="EMBL" id="BGPR01006049">
    <property type="protein sequence ID" value="GBN15656.1"/>
    <property type="molecule type" value="Genomic_DNA"/>
</dbReference>
<organism evidence="1 2">
    <name type="scientific">Araneus ventricosus</name>
    <name type="common">Orbweaver spider</name>
    <name type="synonym">Epeira ventricosa</name>
    <dbReference type="NCBI Taxonomy" id="182803"/>
    <lineage>
        <taxon>Eukaryota</taxon>
        <taxon>Metazoa</taxon>
        <taxon>Ecdysozoa</taxon>
        <taxon>Arthropoda</taxon>
        <taxon>Chelicerata</taxon>
        <taxon>Arachnida</taxon>
        <taxon>Araneae</taxon>
        <taxon>Araneomorphae</taxon>
        <taxon>Entelegynae</taxon>
        <taxon>Araneoidea</taxon>
        <taxon>Araneidae</taxon>
        <taxon>Araneus</taxon>
    </lineage>
</organism>
<name>A0A4Y2LQ08_ARAVE</name>
<evidence type="ECO:0000313" key="2">
    <source>
        <dbReference type="Proteomes" id="UP000499080"/>
    </source>
</evidence>
<accession>A0A4Y2LQ08</accession>
<dbReference type="AlphaFoldDB" id="A0A4Y2LQ08"/>